<feature type="coiled-coil region" evidence="1">
    <location>
        <begin position="91"/>
        <end position="118"/>
    </location>
</feature>
<feature type="compositionally biased region" description="Basic and acidic residues" evidence="2">
    <location>
        <begin position="191"/>
        <end position="215"/>
    </location>
</feature>
<accession>A0A0V0RUG1</accession>
<feature type="compositionally biased region" description="Low complexity" evidence="2">
    <location>
        <begin position="272"/>
        <end position="285"/>
    </location>
</feature>
<dbReference type="AlphaFoldDB" id="A0A0V0RUG1"/>
<name>A0A0V0RUG1_9BILA</name>
<feature type="coiled-coil region" evidence="1">
    <location>
        <begin position="33"/>
        <end position="64"/>
    </location>
</feature>
<proteinExistence type="predicted"/>
<dbReference type="EMBL" id="JYDL01000077">
    <property type="protein sequence ID" value="KRX18113.1"/>
    <property type="molecule type" value="Genomic_DNA"/>
</dbReference>
<protein>
    <submittedName>
        <fullName evidence="3">Uncharacterized protein</fullName>
    </submittedName>
</protein>
<evidence type="ECO:0000256" key="1">
    <source>
        <dbReference type="SAM" id="Coils"/>
    </source>
</evidence>
<comment type="caution">
    <text evidence="3">The sequence shown here is derived from an EMBL/GenBank/DDBJ whole genome shotgun (WGS) entry which is preliminary data.</text>
</comment>
<dbReference type="OrthoDB" id="5919807at2759"/>
<evidence type="ECO:0000313" key="4">
    <source>
        <dbReference type="Proteomes" id="UP000054630"/>
    </source>
</evidence>
<sequence>MAVQQFSQNIFRQLIDQYRLQANDRTRQLLSAFENFERQLQESAQRLNEDRKQRDDQLNKLQKKYSKWKLPKFQVPNDQKCENGANLLDSTTDEKKNMDDLKCEIEQLKLQLNNVSGNLFDIRELLKNATNKAVEQQPKRKSSTTKQTKPVPSREISTELSTESEGDSFLNLKFTSIRNNTNENNNSRATGTDREEASEENKQKEENGRIERQLEKNSYSPPRVSFAFDRQRGGKNFNSHNSQLVHAEIDTDHSPTSDKSQQSKSVHKKNNIVKVNNNNNNNISTDTDEEEEESVKSELNSNDSHDDDDESIKKQRSGSYEPATNSKDKKDEDDFLAKLFPDKFGSKLTLNNTTNASSKLSADTKELVTLIGSNQNYTDESDSDFFFS</sequence>
<gene>
    <name evidence="3" type="ORF">T07_12766</name>
</gene>
<reference evidence="3 4" key="1">
    <citation type="submission" date="2015-01" db="EMBL/GenBank/DDBJ databases">
        <title>Evolution of Trichinella species and genotypes.</title>
        <authorList>
            <person name="Korhonen P.K."/>
            <person name="Edoardo P."/>
            <person name="Giuseppe L.R."/>
            <person name="Gasser R.B."/>
        </authorList>
    </citation>
    <scope>NUCLEOTIDE SEQUENCE [LARGE SCALE GENOMIC DNA]</scope>
    <source>
        <strain evidence="3">ISS37</strain>
    </source>
</reference>
<organism evidence="3 4">
    <name type="scientific">Trichinella nelsoni</name>
    <dbReference type="NCBI Taxonomy" id="6336"/>
    <lineage>
        <taxon>Eukaryota</taxon>
        <taxon>Metazoa</taxon>
        <taxon>Ecdysozoa</taxon>
        <taxon>Nematoda</taxon>
        <taxon>Enoplea</taxon>
        <taxon>Dorylaimia</taxon>
        <taxon>Trichinellida</taxon>
        <taxon>Trichinellidae</taxon>
        <taxon>Trichinella</taxon>
    </lineage>
</organism>
<keyword evidence="1" id="KW-0175">Coiled coil</keyword>
<evidence type="ECO:0000256" key="2">
    <source>
        <dbReference type="SAM" id="MobiDB-lite"/>
    </source>
</evidence>
<feature type="compositionally biased region" description="Basic and acidic residues" evidence="2">
    <location>
        <begin position="247"/>
        <end position="256"/>
    </location>
</feature>
<keyword evidence="4" id="KW-1185">Reference proteome</keyword>
<feature type="region of interest" description="Disordered" evidence="2">
    <location>
        <begin position="131"/>
        <end position="332"/>
    </location>
</feature>
<dbReference type="Proteomes" id="UP000054630">
    <property type="component" value="Unassembled WGS sequence"/>
</dbReference>
<evidence type="ECO:0000313" key="3">
    <source>
        <dbReference type="EMBL" id="KRX18113.1"/>
    </source>
</evidence>